<dbReference type="Gene3D" id="2.60.200.20">
    <property type="match status" value="1"/>
</dbReference>
<accession>A0ABW4XMC5</accession>
<dbReference type="InterPro" id="IPR000253">
    <property type="entry name" value="FHA_dom"/>
</dbReference>
<dbReference type="SUPFAM" id="SSF49879">
    <property type="entry name" value="SMAD/FHA domain"/>
    <property type="match status" value="1"/>
</dbReference>
<reference evidence="4" key="1">
    <citation type="journal article" date="2019" name="Int. J. Syst. Evol. Microbiol.">
        <title>The Global Catalogue of Microorganisms (GCM) 10K type strain sequencing project: providing services to taxonomists for standard genome sequencing and annotation.</title>
        <authorList>
            <consortium name="The Broad Institute Genomics Platform"/>
            <consortium name="The Broad Institute Genome Sequencing Center for Infectious Disease"/>
            <person name="Wu L."/>
            <person name="Ma J."/>
        </authorList>
    </citation>
    <scope>NUCLEOTIDE SEQUENCE [LARGE SCALE GENOMIC DNA]</scope>
    <source>
        <strain evidence="4">CGMCC 1.10992</strain>
    </source>
</reference>
<evidence type="ECO:0000313" key="4">
    <source>
        <dbReference type="Proteomes" id="UP001597380"/>
    </source>
</evidence>
<dbReference type="Pfam" id="PF20232">
    <property type="entry name" value="T6SS_FHA_C"/>
    <property type="match status" value="1"/>
</dbReference>
<gene>
    <name evidence="3" type="primary">tagH</name>
    <name evidence="3" type="ORF">ACFSJ3_06515</name>
</gene>
<feature type="compositionally biased region" description="Polar residues" evidence="1">
    <location>
        <begin position="214"/>
        <end position="227"/>
    </location>
</feature>
<dbReference type="InterPro" id="IPR017735">
    <property type="entry name" value="T6SS_FHA"/>
</dbReference>
<name>A0ABW4XMC5_9GAMM</name>
<dbReference type="Pfam" id="PF00498">
    <property type="entry name" value="FHA"/>
    <property type="match status" value="1"/>
</dbReference>
<evidence type="ECO:0000259" key="2">
    <source>
        <dbReference type="PROSITE" id="PS50006"/>
    </source>
</evidence>
<dbReference type="InterPro" id="IPR008984">
    <property type="entry name" value="SMAD_FHA_dom_sf"/>
</dbReference>
<organism evidence="3 4">
    <name type="scientific">Corallincola platygyrae</name>
    <dbReference type="NCBI Taxonomy" id="1193278"/>
    <lineage>
        <taxon>Bacteria</taxon>
        <taxon>Pseudomonadati</taxon>
        <taxon>Pseudomonadota</taxon>
        <taxon>Gammaproteobacteria</taxon>
        <taxon>Alteromonadales</taxon>
        <taxon>Psychromonadaceae</taxon>
        <taxon>Corallincola</taxon>
    </lineage>
</organism>
<dbReference type="RefSeq" id="WP_345340293.1">
    <property type="nucleotide sequence ID" value="NZ_BAABLI010000014.1"/>
</dbReference>
<sequence>MELTLSVVSYHRFTAGQETSKQLSLITAQSDLVIGRADECDWHLPDPERVLSGRHAVVSSFKEGFVVTDISTNGLFINRDIEALGRNNSHTLVDGDLLTLGDYEIEVKLTSDAVKVAEKDPQSKVSQASAKEFGFHTTDFEENLASKPAITPKPSSAIGPSAAAETLEVLGTDAIQLPATKPLDEIKPTEAADWEKLIIGEVPATKDSAESNKPAHSSDTHSQNQGHQANHFSAFLNGAQITPNMVPKDPEDAEYWCRQLGEVFNLLLVGLMKTMHGRSLFKQQVRANQTLFGFSENNPLKFSATYEDAIHNLVGRQSSGYLSHEQAIKQSFKDIEQHETALFESINGAMLGLMQHLDPNGISGRFGNSAWAEKMLPSHAAAKHWRAYLSEYQNLKQQLQQEGASVFMDDFVKAYESSIAQQEAKDAS</sequence>
<dbReference type="InterPro" id="IPR046883">
    <property type="entry name" value="T6SS_FHA_C"/>
</dbReference>
<dbReference type="NCBIfam" id="TIGR03354">
    <property type="entry name" value="VI_FHA"/>
    <property type="match status" value="1"/>
</dbReference>
<dbReference type="CDD" id="cd00060">
    <property type="entry name" value="FHA"/>
    <property type="match status" value="1"/>
</dbReference>
<comment type="caution">
    <text evidence="3">The sequence shown here is derived from an EMBL/GenBank/DDBJ whole genome shotgun (WGS) entry which is preliminary data.</text>
</comment>
<evidence type="ECO:0000256" key="1">
    <source>
        <dbReference type="SAM" id="MobiDB-lite"/>
    </source>
</evidence>
<dbReference type="SMART" id="SM00240">
    <property type="entry name" value="FHA"/>
    <property type="match status" value="1"/>
</dbReference>
<feature type="region of interest" description="Disordered" evidence="1">
    <location>
        <begin position="205"/>
        <end position="227"/>
    </location>
</feature>
<dbReference type="Proteomes" id="UP001597380">
    <property type="component" value="Unassembled WGS sequence"/>
</dbReference>
<protein>
    <submittedName>
        <fullName evidence="3">Type VI secretion system-associated FHA domain protein TagH</fullName>
    </submittedName>
</protein>
<dbReference type="EMBL" id="JBHUHT010000009">
    <property type="protein sequence ID" value="MFD2095636.1"/>
    <property type="molecule type" value="Genomic_DNA"/>
</dbReference>
<feature type="domain" description="FHA" evidence="2">
    <location>
        <begin position="32"/>
        <end position="78"/>
    </location>
</feature>
<keyword evidence="4" id="KW-1185">Reference proteome</keyword>
<dbReference type="PROSITE" id="PS50006">
    <property type="entry name" value="FHA_DOMAIN"/>
    <property type="match status" value="1"/>
</dbReference>
<proteinExistence type="predicted"/>
<evidence type="ECO:0000313" key="3">
    <source>
        <dbReference type="EMBL" id="MFD2095636.1"/>
    </source>
</evidence>